<keyword evidence="18" id="KW-0092">Biotin</keyword>
<dbReference type="InterPro" id="IPR005481">
    <property type="entry name" value="BC-like_N"/>
</dbReference>
<evidence type="ECO:0000256" key="19">
    <source>
        <dbReference type="ARBA" id="ARBA00048600"/>
    </source>
</evidence>
<evidence type="ECO:0000313" key="25">
    <source>
        <dbReference type="Proteomes" id="UP000694251"/>
    </source>
</evidence>
<evidence type="ECO:0000256" key="17">
    <source>
        <dbReference type="ARBA" id="ARBA00023211"/>
    </source>
</evidence>
<dbReference type="NCBIfam" id="NF006367">
    <property type="entry name" value="PRK08591.1"/>
    <property type="match status" value="1"/>
</dbReference>
<dbReference type="PANTHER" id="PTHR48095:SF2">
    <property type="entry name" value="BIOTIN CARBOXYLASE, CHLOROPLASTIC"/>
    <property type="match status" value="1"/>
</dbReference>
<keyword evidence="10 21" id="KW-0547">Nucleotide-binding</keyword>
<dbReference type="Pfam" id="PF02786">
    <property type="entry name" value="CPSase_L_D2"/>
    <property type="match status" value="1"/>
</dbReference>
<comment type="catalytic activity">
    <reaction evidence="19">
        <text>N(6)-biotinyl-L-lysyl-[protein] + hydrogencarbonate + ATP = N(6)-carboxybiotinyl-L-lysyl-[protein] + ADP + phosphate + H(+)</text>
        <dbReference type="Rhea" id="RHEA:13501"/>
        <dbReference type="Rhea" id="RHEA-COMP:10505"/>
        <dbReference type="Rhea" id="RHEA-COMP:10506"/>
        <dbReference type="ChEBI" id="CHEBI:15378"/>
        <dbReference type="ChEBI" id="CHEBI:17544"/>
        <dbReference type="ChEBI" id="CHEBI:30616"/>
        <dbReference type="ChEBI" id="CHEBI:43474"/>
        <dbReference type="ChEBI" id="CHEBI:83144"/>
        <dbReference type="ChEBI" id="CHEBI:83145"/>
        <dbReference type="ChEBI" id="CHEBI:456216"/>
        <dbReference type="EC" id="6.3.4.14"/>
    </reaction>
</comment>
<protein>
    <recommendedName>
        <fullName evidence="4">biotin carboxylase</fullName>
        <ecNumber evidence="4">6.3.4.14</ecNumber>
    </recommendedName>
</protein>
<dbReference type="FunFam" id="3.40.50.20:FF:000010">
    <property type="entry name" value="Propionyl-CoA carboxylase subunit alpha"/>
    <property type="match status" value="1"/>
</dbReference>
<keyword evidence="13" id="KW-0460">Magnesium</keyword>
<dbReference type="GO" id="GO:0046872">
    <property type="term" value="F:metal ion binding"/>
    <property type="evidence" value="ECO:0007669"/>
    <property type="project" value="UniProtKB-KW"/>
</dbReference>
<dbReference type="FunFam" id="3.30.470.20:FF:000045">
    <property type="entry name" value="Biotin carboxylase"/>
    <property type="match status" value="1"/>
</dbReference>
<dbReference type="InterPro" id="IPR051602">
    <property type="entry name" value="ACC_Biotin_Carboxylase"/>
</dbReference>
<dbReference type="InterPro" id="IPR011761">
    <property type="entry name" value="ATP-grasp"/>
</dbReference>
<feature type="domain" description="ATP-grasp" evidence="22">
    <location>
        <begin position="336"/>
        <end position="533"/>
    </location>
</feature>
<comment type="caution">
    <text evidence="24">The sequence shown here is derived from an EMBL/GenBank/DDBJ whole genome shotgun (WGS) entry which is preliminary data.</text>
</comment>
<evidence type="ECO:0000256" key="5">
    <source>
        <dbReference type="ARBA" id="ARBA00022516"/>
    </source>
</evidence>
<comment type="subcellular location">
    <subcellularLocation>
        <location evidence="2">Plastid</location>
        <location evidence="2">Chloroplast</location>
    </subcellularLocation>
</comment>
<name>A0A8T1YQF4_ARASU</name>
<dbReference type="InterPro" id="IPR005482">
    <property type="entry name" value="Biotin_COase_C"/>
</dbReference>
<dbReference type="AlphaFoldDB" id="A0A8T1YQF4"/>
<dbReference type="Pfam" id="PF00289">
    <property type="entry name" value="Biotin_carb_N"/>
    <property type="match status" value="1"/>
</dbReference>
<dbReference type="PROSITE" id="PS50975">
    <property type="entry name" value="ATP_GRASP"/>
    <property type="match status" value="1"/>
</dbReference>
<dbReference type="PROSITE" id="PS00866">
    <property type="entry name" value="CPSASE_1"/>
    <property type="match status" value="1"/>
</dbReference>
<evidence type="ECO:0000256" key="6">
    <source>
        <dbReference type="ARBA" id="ARBA00022528"/>
    </source>
</evidence>
<dbReference type="EC" id="6.3.4.14" evidence="4"/>
<evidence type="ECO:0000256" key="7">
    <source>
        <dbReference type="ARBA" id="ARBA00022598"/>
    </source>
</evidence>
<reference evidence="24 25" key="1">
    <citation type="submission" date="2020-12" db="EMBL/GenBank/DDBJ databases">
        <title>Concerted genomic and epigenomic changes stabilize Arabidopsis allopolyploids.</title>
        <authorList>
            <person name="Chen Z."/>
        </authorList>
    </citation>
    <scope>NUCLEOTIDE SEQUENCE [LARGE SCALE GENOMIC DNA]</scope>
    <source>
        <strain evidence="24">As9502</strain>
        <tissue evidence="24">Leaf</tissue>
    </source>
</reference>
<comment type="pathway">
    <text evidence="3">Lipid metabolism; malonyl-CoA biosynthesis; malonyl-CoA from acetyl-CoA: step 1/1.</text>
</comment>
<dbReference type="Pfam" id="PF13456">
    <property type="entry name" value="RVT_3"/>
    <property type="match status" value="1"/>
</dbReference>
<dbReference type="EMBL" id="JAEFBJ010000012">
    <property type="protein sequence ID" value="KAG7548075.1"/>
    <property type="molecule type" value="Genomic_DNA"/>
</dbReference>
<dbReference type="SMART" id="SM00878">
    <property type="entry name" value="Biotin_carb_C"/>
    <property type="match status" value="1"/>
</dbReference>
<keyword evidence="8" id="KW-0934">Plastid</keyword>
<dbReference type="GO" id="GO:0003676">
    <property type="term" value="F:nucleic acid binding"/>
    <property type="evidence" value="ECO:0007669"/>
    <property type="project" value="InterPro"/>
</dbReference>
<gene>
    <name evidence="24" type="ORF">ISN44_As12g032830</name>
</gene>
<evidence type="ECO:0000256" key="16">
    <source>
        <dbReference type="ARBA" id="ARBA00023160"/>
    </source>
</evidence>
<evidence type="ECO:0000256" key="14">
    <source>
        <dbReference type="ARBA" id="ARBA00022946"/>
    </source>
</evidence>
<dbReference type="FunFam" id="3.30.1490.20:FF:000018">
    <property type="entry name" value="Biotin carboxylase"/>
    <property type="match status" value="1"/>
</dbReference>
<keyword evidence="17" id="KW-0464">Manganese</keyword>
<evidence type="ECO:0000256" key="8">
    <source>
        <dbReference type="ARBA" id="ARBA00022640"/>
    </source>
</evidence>
<evidence type="ECO:0000256" key="9">
    <source>
        <dbReference type="ARBA" id="ARBA00022723"/>
    </source>
</evidence>
<keyword evidence="15" id="KW-0443">Lipid metabolism</keyword>
<evidence type="ECO:0000256" key="3">
    <source>
        <dbReference type="ARBA" id="ARBA00004956"/>
    </source>
</evidence>
<evidence type="ECO:0000256" key="12">
    <source>
        <dbReference type="ARBA" id="ARBA00022840"/>
    </source>
</evidence>
<keyword evidence="11" id="KW-0276">Fatty acid metabolism</keyword>
<keyword evidence="14" id="KW-0809">Transit peptide</keyword>
<dbReference type="NCBIfam" id="TIGR00514">
    <property type="entry name" value="accC"/>
    <property type="match status" value="1"/>
</dbReference>
<accession>A0A8T1YQF4</accession>
<sequence length="681" mass="75009">MGAANLRRSLSPLHAEVEALLWAMKCMIGADNQEVAFFTDCSDLVKMVSSPTEWPAFSVYLEEFQSDKEEFSSFSLSLISRRANVKADNLARNIRTEPLHITYSWHRIHQIKPFGRRIQYPTVPLSTFQSLSLSVKNRICFLLHLEMDASMITNSKSISSPPSLVLGKTGGVIRSSLCNLMMPSKVNFPRQRTQTLKVSQKKVKRATSGGALGATCSGDKILVANRGEIAVRVIRTAHEMGIPCVAVYSTIDKDALHVKLADEAVCIGEAPSNQSYLVIPNVLSAAISRGCTMLHPGYGFLSENALFVEMCRDHGINFIGPNPDSIRVMGDKATARETMKNAGVPTVPGSDGLLQSTEEAVRVANEIGFPVMIKATAGGGGRGMRLAKEPGEFVKLLQQAKSEAAAAFGNDGCYLEKFVQNPRHIEFQVLADKFGNVVHFGERDCSIQRRNQKLLEEAPSPALTAELRKAMGDAAVAAAASIGYIGVGTVEFLLDERGSFYFMEMNTRIQVEHPVTEMIYSVDLIEEQIRVAMGEKLRYKQEDIVLRGHSIECRINAEDPFKGFRPGPGRITSYLPSGGPFVRMDSHVYSDYVVPPSYDSLLGKLIVWAPTREKAIERMKRALNDTIITGVPTTINYHKLILDVEDFKNGKVDTAFIVKHEEELAEPHEIVAVKDLTNAAV</sequence>
<evidence type="ECO:0000259" key="23">
    <source>
        <dbReference type="PROSITE" id="PS50979"/>
    </source>
</evidence>
<keyword evidence="16" id="KW-0275">Fatty acid biosynthesis</keyword>
<evidence type="ECO:0000256" key="15">
    <source>
        <dbReference type="ARBA" id="ARBA00023098"/>
    </source>
</evidence>
<evidence type="ECO:0000256" key="20">
    <source>
        <dbReference type="ARBA" id="ARBA00062964"/>
    </source>
</evidence>
<keyword evidence="5" id="KW-0444">Lipid biosynthesis</keyword>
<keyword evidence="25" id="KW-1185">Reference proteome</keyword>
<evidence type="ECO:0000256" key="2">
    <source>
        <dbReference type="ARBA" id="ARBA00004229"/>
    </source>
</evidence>
<dbReference type="GO" id="GO:0005524">
    <property type="term" value="F:ATP binding"/>
    <property type="evidence" value="ECO:0007669"/>
    <property type="project" value="UniProtKB-UniRule"/>
</dbReference>
<keyword evidence="6" id="KW-0150">Chloroplast</keyword>
<evidence type="ECO:0000256" key="4">
    <source>
        <dbReference type="ARBA" id="ARBA00013263"/>
    </source>
</evidence>
<dbReference type="PANTHER" id="PTHR48095">
    <property type="entry name" value="PYRUVATE CARBOXYLASE SUBUNIT A"/>
    <property type="match status" value="1"/>
</dbReference>
<dbReference type="PROSITE" id="PS00867">
    <property type="entry name" value="CPSASE_2"/>
    <property type="match status" value="1"/>
</dbReference>
<keyword evidence="12 21" id="KW-0067">ATP-binding</keyword>
<evidence type="ECO:0000259" key="22">
    <source>
        <dbReference type="PROSITE" id="PS50975"/>
    </source>
</evidence>
<dbReference type="GO" id="GO:0006633">
    <property type="term" value="P:fatty acid biosynthetic process"/>
    <property type="evidence" value="ECO:0007669"/>
    <property type="project" value="UniProtKB-KW"/>
</dbReference>
<feature type="domain" description="Biotin carboxylation" evidence="23">
    <location>
        <begin position="217"/>
        <end position="662"/>
    </location>
</feature>
<dbReference type="InterPro" id="IPR004549">
    <property type="entry name" value="Acetyl_CoA_COase_biotin_COase"/>
</dbReference>
<dbReference type="PROSITE" id="PS50979">
    <property type="entry name" value="BC"/>
    <property type="match status" value="1"/>
</dbReference>
<evidence type="ECO:0000313" key="24">
    <source>
        <dbReference type="EMBL" id="KAG7548075.1"/>
    </source>
</evidence>
<evidence type="ECO:0000256" key="21">
    <source>
        <dbReference type="PROSITE-ProRule" id="PRU00409"/>
    </source>
</evidence>
<dbReference type="InterPro" id="IPR002156">
    <property type="entry name" value="RNaseH_domain"/>
</dbReference>
<evidence type="ECO:0000256" key="11">
    <source>
        <dbReference type="ARBA" id="ARBA00022832"/>
    </source>
</evidence>
<keyword evidence="9" id="KW-0479">Metal-binding</keyword>
<dbReference type="GO" id="GO:0009507">
    <property type="term" value="C:chloroplast"/>
    <property type="evidence" value="ECO:0007669"/>
    <property type="project" value="UniProtKB-SubCell"/>
</dbReference>
<dbReference type="GO" id="GO:0004075">
    <property type="term" value="F:biotin carboxylase activity"/>
    <property type="evidence" value="ECO:0007669"/>
    <property type="project" value="UniProtKB-EC"/>
</dbReference>
<keyword evidence="7" id="KW-0436">Ligase</keyword>
<dbReference type="InterPro" id="IPR005479">
    <property type="entry name" value="CPAse_ATP-bd"/>
</dbReference>
<dbReference type="InterPro" id="IPR011764">
    <property type="entry name" value="Biotin_carboxylation_dom"/>
</dbReference>
<dbReference type="Proteomes" id="UP000694251">
    <property type="component" value="Chromosome 12"/>
</dbReference>
<evidence type="ECO:0000256" key="13">
    <source>
        <dbReference type="ARBA" id="ARBA00022842"/>
    </source>
</evidence>
<evidence type="ECO:0000256" key="1">
    <source>
        <dbReference type="ARBA" id="ARBA00003761"/>
    </source>
</evidence>
<organism evidence="24 25">
    <name type="scientific">Arabidopsis suecica</name>
    <name type="common">Swedish thale-cress</name>
    <name type="synonym">Cardaminopsis suecica</name>
    <dbReference type="NCBI Taxonomy" id="45249"/>
    <lineage>
        <taxon>Eukaryota</taxon>
        <taxon>Viridiplantae</taxon>
        <taxon>Streptophyta</taxon>
        <taxon>Embryophyta</taxon>
        <taxon>Tracheophyta</taxon>
        <taxon>Spermatophyta</taxon>
        <taxon>Magnoliopsida</taxon>
        <taxon>eudicotyledons</taxon>
        <taxon>Gunneridae</taxon>
        <taxon>Pentapetalae</taxon>
        <taxon>rosids</taxon>
        <taxon>malvids</taxon>
        <taxon>Brassicales</taxon>
        <taxon>Brassicaceae</taxon>
        <taxon>Camelineae</taxon>
        <taxon>Arabidopsis</taxon>
    </lineage>
</organism>
<evidence type="ECO:0000256" key="10">
    <source>
        <dbReference type="ARBA" id="ARBA00022741"/>
    </source>
</evidence>
<proteinExistence type="predicted"/>
<dbReference type="GO" id="GO:0004523">
    <property type="term" value="F:RNA-DNA hybrid ribonuclease activity"/>
    <property type="evidence" value="ECO:0007669"/>
    <property type="project" value="InterPro"/>
</dbReference>
<evidence type="ECO:0000256" key="18">
    <source>
        <dbReference type="ARBA" id="ARBA00023267"/>
    </source>
</evidence>
<comment type="subunit">
    <text evidence="20">Acetyl-CoA carboxylase is a heterohexamer composed of biotin carboxyl carrier protein, biotin carboxylase and two subunits each of ACCase subunit alpha and ACCase plastid-coded subunit beta (accD).</text>
</comment>
<dbReference type="OrthoDB" id="196847at2759"/>
<comment type="function">
    <text evidence="1">This protein is a component of the acetyl coenzyme A carboxylase complex; first, biotin carboxylase catalyzes the carboxylation of the carrier protein and then the transcarboxylase transfers the carboxyl group to form malonyl-CoA.</text>
</comment>
<dbReference type="Pfam" id="PF02785">
    <property type="entry name" value="Biotin_carb_C"/>
    <property type="match status" value="1"/>
</dbReference>